<dbReference type="AlphaFoldDB" id="A0A0D7A839"/>
<protein>
    <submittedName>
        <fullName evidence="1">NAD(P)-binding protein</fullName>
    </submittedName>
</protein>
<proteinExistence type="predicted"/>
<accession>A0A0D7A839</accession>
<reference evidence="1 2" key="1">
    <citation type="journal article" date="2015" name="Fungal Genet. Biol.">
        <title>Evolution of novel wood decay mechanisms in Agaricales revealed by the genome sequences of Fistulina hepatica and Cylindrobasidium torrendii.</title>
        <authorList>
            <person name="Floudas D."/>
            <person name="Held B.W."/>
            <person name="Riley R."/>
            <person name="Nagy L.G."/>
            <person name="Koehler G."/>
            <person name="Ransdell A.S."/>
            <person name="Younus H."/>
            <person name="Chow J."/>
            <person name="Chiniquy J."/>
            <person name="Lipzen A."/>
            <person name="Tritt A."/>
            <person name="Sun H."/>
            <person name="Haridas S."/>
            <person name="LaButti K."/>
            <person name="Ohm R.A."/>
            <person name="Kues U."/>
            <person name="Blanchette R.A."/>
            <person name="Grigoriev I.V."/>
            <person name="Minto R.E."/>
            <person name="Hibbett D.S."/>
        </authorList>
    </citation>
    <scope>NUCLEOTIDE SEQUENCE [LARGE SCALE GENOMIC DNA]</scope>
    <source>
        <strain evidence="1 2">ATCC 64428</strain>
    </source>
</reference>
<dbReference type="Gene3D" id="3.40.50.720">
    <property type="entry name" value="NAD(P)-binding Rossmann-like Domain"/>
    <property type="match status" value="1"/>
</dbReference>
<dbReference type="OrthoDB" id="7289984at2759"/>
<dbReference type="PRINTS" id="PR00081">
    <property type="entry name" value="GDHRDH"/>
</dbReference>
<dbReference type="GO" id="GO:0016616">
    <property type="term" value="F:oxidoreductase activity, acting on the CH-OH group of donors, NAD or NADP as acceptor"/>
    <property type="evidence" value="ECO:0007669"/>
    <property type="project" value="TreeGrafter"/>
</dbReference>
<dbReference type="PANTHER" id="PTHR45458">
    <property type="entry name" value="SHORT-CHAIN DEHYDROGENASE/REDUCTASE SDR"/>
    <property type="match status" value="1"/>
</dbReference>
<organism evidence="1 2">
    <name type="scientific">Fistulina hepatica ATCC 64428</name>
    <dbReference type="NCBI Taxonomy" id="1128425"/>
    <lineage>
        <taxon>Eukaryota</taxon>
        <taxon>Fungi</taxon>
        <taxon>Dikarya</taxon>
        <taxon>Basidiomycota</taxon>
        <taxon>Agaricomycotina</taxon>
        <taxon>Agaricomycetes</taxon>
        <taxon>Agaricomycetidae</taxon>
        <taxon>Agaricales</taxon>
        <taxon>Fistulinaceae</taxon>
        <taxon>Fistulina</taxon>
    </lineage>
</organism>
<evidence type="ECO:0000313" key="2">
    <source>
        <dbReference type="Proteomes" id="UP000054144"/>
    </source>
</evidence>
<dbReference type="Pfam" id="PF00106">
    <property type="entry name" value="adh_short"/>
    <property type="match status" value="1"/>
</dbReference>
<dbReference type="Proteomes" id="UP000054144">
    <property type="component" value="Unassembled WGS sequence"/>
</dbReference>
<dbReference type="EMBL" id="KN882028">
    <property type="protein sequence ID" value="KIY46544.1"/>
    <property type="molecule type" value="Genomic_DNA"/>
</dbReference>
<dbReference type="InterPro" id="IPR002347">
    <property type="entry name" value="SDR_fam"/>
</dbReference>
<evidence type="ECO:0000313" key="1">
    <source>
        <dbReference type="EMBL" id="KIY46544.1"/>
    </source>
</evidence>
<dbReference type="InterPro" id="IPR036291">
    <property type="entry name" value="NAD(P)-bd_dom_sf"/>
</dbReference>
<dbReference type="InterPro" id="IPR052184">
    <property type="entry name" value="SDR_enzymes"/>
</dbReference>
<keyword evidence="2" id="KW-1185">Reference proteome</keyword>
<dbReference type="PANTHER" id="PTHR45458:SF3">
    <property type="entry name" value="CHAIN DEHYDROGENASE (ATSC), PUTATIVE-RELATED"/>
    <property type="match status" value="1"/>
</dbReference>
<sequence>MSTSTSKPIAVVIGASRGIGEAFVHQFTRAGYHVVATMRTPAPIPDCPDAQILQLDMTSPLAAIVKIAEQVPEADVLVVSAALGPTKNPVHRILDTDDAELAMFLDVNTVGPHRCVLAFLPALYKRQTRKIALISSSSGSHAIIVGALKSDGPYCVSKSALNMLALQYHNELNQDGFTVVALNPGWTDTDLGQTAVGIFASTSRKMLSPETSTAGMVKILNELTPERSAQFLQWNGEIVPW</sequence>
<dbReference type="SUPFAM" id="SSF51735">
    <property type="entry name" value="NAD(P)-binding Rossmann-fold domains"/>
    <property type="match status" value="1"/>
</dbReference>
<name>A0A0D7A839_9AGAR</name>
<gene>
    <name evidence="1" type="ORF">FISHEDRAFT_47162</name>
</gene>